<feature type="transmembrane region" description="Helical" evidence="1">
    <location>
        <begin position="122"/>
        <end position="148"/>
    </location>
</feature>
<evidence type="ECO:0000313" key="2">
    <source>
        <dbReference type="EMBL" id="PNV64973.1"/>
    </source>
</evidence>
<keyword evidence="1" id="KW-1133">Transmembrane helix</keyword>
<keyword evidence="1" id="KW-0812">Transmembrane</keyword>
<protein>
    <submittedName>
        <fullName evidence="2">Uncharacterized protein</fullName>
    </submittedName>
</protein>
<feature type="transmembrane region" description="Helical" evidence="1">
    <location>
        <begin position="32"/>
        <end position="50"/>
    </location>
</feature>
<feature type="transmembrane region" description="Helical" evidence="1">
    <location>
        <begin position="86"/>
        <end position="107"/>
    </location>
</feature>
<proteinExistence type="predicted"/>
<name>A0A2K2U3Q8_9ACTN</name>
<dbReference type="Proteomes" id="UP000236488">
    <property type="component" value="Unassembled WGS sequence"/>
</dbReference>
<keyword evidence="3" id="KW-1185">Reference proteome</keyword>
<dbReference type="AlphaFoldDB" id="A0A2K2U3Q8"/>
<dbReference type="RefSeq" id="WP_103263063.1">
    <property type="nucleotide sequence ID" value="NZ_PPEL01000056.1"/>
</dbReference>
<sequence>MVLSDTAIDLAGTFPSNVLIVYAWTRMLRMRSPALFFVVLLALSAVVVLGRNGVGSIARLAFVVIGFGVVPFAFSSDSPLRKALVIALMNAMIVIAEAVSIAAWYAVVGLDITDYDVVRSHMGAFVCTHALHLLVLTALFSGFHAALGRFDRTGAVDMRGFVWFPVIQAILLGMALASGVYAHRSSEVLFFGMTALSAVCLATDRALFSAMRRHARKRREDQRAVFLRRRLDRYLELSLPFVAEVERTARFRHDVRNHVQTILVLSERGERVRAQEHLAALRACLDEPSSLASPPFSHRG</sequence>
<feature type="transmembrane region" description="Helical" evidence="1">
    <location>
        <begin position="188"/>
        <end position="208"/>
    </location>
</feature>
<organism evidence="2 3">
    <name type="scientific">Rubneribacter badeniensis</name>
    <dbReference type="NCBI Taxonomy" id="2070688"/>
    <lineage>
        <taxon>Bacteria</taxon>
        <taxon>Bacillati</taxon>
        <taxon>Actinomycetota</taxon>
        <taxon>Coriobacteriia</taxon>
        <taxon>Eggerthellales</taxon>
        <taxon>Eggerthellaceae</taxon>
        <taxon>Rubneribacter</taxon>
    </lineage>
</organism>
<gene>
    <name evidence="2" type="ORF">C2L80_09145</name>
</gene>
<keyword evidence="1" id="KW-0472">Membrane</keyword>
<dbReference type="EMBL" id="PPEL01000056">
    <property type="protein sequence ID" value="PNV64973.1"/>
    <property type="molecule type" value="Genomic_DNA"/>
</dbReference>
<feature type="transmembrane region" description="Helical" evidence="1">
    <location>
        <begin position="160"/>
        <end position="182"/>
    </location>
</feature>
<accession>A0A2K2U3Q8</accession>
<feature type="transmembrane region" description="Helical" evidence="1">
    <location>
        <begin position="56"/>
        <end position="74"/>
    </location>
</feature>
<reference evidence="2 3" key="1">
    <citation type="journal article" date="2018" name="Int. J. Syst. Evol. Microbiol.">
        <title>Rubneribacter badeniensis gen. nov., sp. nov. and Enteroscipio rubneri gen. nov., sp. nov., new members of the Eggerthellaceae isolated from human faeces.</title>
        <authorList>
            <person name="Danylec N."/>
            <person name="Gobl A."/>
            <person name="Stoll D.A."/>
            <person name="Hetzer B."/>
            <person name="Kulling S.E."/>
            <person name="Huch M."/>
        </authorList>
    </citation>
    <scope>NUCLEOTIDE SEQUENCE [LARGE SCALE GENOMIC DNA]</scope>
    <source>
        <strain evidence="2 3">ResAG-85</strain>
    </source>
</reference>
<comment type="caution">
    <text evidence="2">The sequence shown here is derived from an EMBL/GenBank/DDBJ whole genome shotgun (WGS) entry which is preliminary data.</text>
</comment>
<evidence type="ECO:0000313" key="3">
    <source>
        <dbReference type="Proteomes" id="UP000236488"/>
    </source>
</evidence>
<evidence type="ECO:0000256" key="1">
    <source>
        <dbReference type="SAM" id="Phobius"/>
    </source>
</evidence>